<evidence type="ECO:0000313" key="3">
    <source>
        <dbReference type="Proteomes" id="UP000094463"/>
    </source>
</evidence>
<dbReference type="STRING" id="632773.BBEV_2180"/>
<keyword evidence="1" id="KW-0175">Coiled coil</keyword>
<keyword evidence="3" id="KW-1185">Reference proteome</keyword>
<evidence type="ECO:0000256" key="1">
    <source>
        <dbReference type="SAM" id="Coils"/>
    </source>
</evidence>
<reference evidence="2 3" key="1">
    <citation type="submission" date="2015-08" db="EMBL/GenBank/DDBJ databases">
        <title>The complete genome sequence of Bacillus beveridgei MLTeJB.</title>
        <authorList>
            <person name="Hanson T.E."/>
            <person name="Mesa C."/>
            <person name="Basesman S.M."/>
            <person name="Oremland R.S."/>
        </authorList>
    </citation>
    <scope>NUCLEOTIDE SEQUENCE [LARGE SCALE GENOMIC DNA]</scope>
    <source>
        <strain evidence="2 3">MLTeJB</strain>
    </source>
</reference>
<dbReference type="EMBL" id="CP012502">
    <property type="protein sequence ID" value="AOM83538.1"/>
    <property type="molecule type" value="Genomic_DNA"/>
</dbReference>
<sequence length="421" mass="50291">MSRFHDTFLFYFKPTKMKIVTKQLSDKYDENTGIVSQSKHQKRLDRLMRKIRLLENTDEAIDTFSSEIKEKETRTLLSVFPDMKESEETLNKCALLLSKVESDLVPTRLWRTYQRMYLNDFVLYTLTNRPEIINELGIINNSLRLELQKAFDSTVIHEAIYSVIEGMNGAVSERLNVINIDEKSTLGIYLVEEMLIKNIPDDQYVQIETLEGIIKQFNKMDLNKKKRAIMNYIESKEFQYFNRSILDMAFKDFGSIKNHNHRWDFLNYNQLEKLNNWLMLSNIEEVFASDKDNERFEFWKNYIQHMKEAYLIKKQPIILMRFEGFAVVEFGKKGAAYFYHEEGFEKVILPVKNSERFRHLNSAEGINGLFKRKDEFKDRRTGAQLYINSYPHHSGWQRRFNLYMSNYLNGNFEEVQSNRWR</sequence>
<accession>A0A1D7QX36</accession>
<proteinExistence type="predicted"/>
<evidence type="ECO:0008006" key="4">
    <source>
        <dbReference type="Google" id="ProtNLM"/>
    </source>
</evidence>
<dbReference type="Proteomes" id="UP000094463">
    <property type="component" value="Chromosome"/>
</dbReference>
<dbReference type="AlphaFoldDB" id="A0A1D7QX36"/>
<feature type="coiled-coil region" evidence="1">
    <location>
        <begin position="37"/>
        <end position="74"/>
    </location>
</feature>
<organism evidence="2 3">
    <name type="scientific">Salisediminibacterium beveridgei</name>
    <dbReference type="NCBI Taxonomy" id="632773"/>
    <lineage>
        <taxon>Bacteria</taxon>
        <taxon>Bacillati</taxon>
        <taxon>Bacillota</taxon>
        <taxon>Bacilli</taxon>
        <taxon>Bacillales</taxon>
        <taxon>Bacillaceae</taxon>
        <taxon>Salisediminibacterium</taxon>
    </lineage>
</organism>
<gene>
    <name evidence="2" type="ORF">BBEV_2180</name>
</gene>
<evidence type="ECO:0000313" key="2">
    <source>
        <dbReference type="EMBL" id="AOM83538.1"/>
    </source>
</evidence>
<dbReference type="KEGG" id="bbev:BBEV_2180"/>
<dbReference type="RefSeq" id="WP_069365508.1">
    <property type="nucleotide sequence ID" value="NZ_CP012502.1"/>
</dbReference>
<name>A0A1D7QX36_9BACI</name>
<protein>
    <recommendedName>
        <fullName evidence="4">Zorya protein ZorC EH domain-containing protein</fullName>
    </recommendedName>
</protein>